<keyword evidence="4" id="KW-0540">Nuclease</keyword>
<feature type="compositionally biased region" description="Polar residues" evidence="10">
    <location>
        <begin position="421"/>
        <end position="433"/>
    </location>
</feature>
<evidence type="ECO:0000256" key="4">
    <source>
        <dbReference type="ARBA" id="ARBA00022722"/>
    </source>
</evidence>
<dbReference type="CDD" id="cd01647">
    <property type="entry name" value="RT_LTR"/>
    <property type="match status" value="1"/>
</dbReference>
<evidence type="ECO:0000256" key="9">
    <source>
        <dbReference type="PROSITE-ProRule" id="PRU00047"/>
    </source>
</evidence>
<feature type="compositionally biased region" description="Low complexity" evidence="10">
    <location>
        <begin position="434"/>
        <end position="454"/>
    </location>
</feature>
<dbReference type="InterPro" id="IPR050951">
    <property type="entry name" value="Retrovirus_Pol_polyprotein"/>
</dbReference>
<comment type="caution">
    <text evidence="12">The sequence shown here is derived from an EMBL/GenBank/DDBJ whole genome shotgun (WGS) entry which is preliminary data.</text>
</comment>
<dbReference type="InterPro" id="IPR036397">
    <property type="entry name" value="RNaseH_sf"/>
</dbReference>
<dbReference type="Pfam" id="PF17919">
    <property type="entry name" value="RT_RNaseH_2"/>
    <property type="match status" value="1"/>
</dbReference>
<dbReference type="Pfam" id="PF08284">
    <property type="entry name" value="RVP_2"/>
    <property type="match status" value="1"/>
</dbReference>
<keyword evidence="1" id="KW-0645">Protease</keyword>
<accession>A0ABQ5HLG1</accession>
<keyword evidence="6" id="KW-0378">Hydrolase</keyword>
<dbReference type="SUPFAM" id="SSF56672">
    <property type="entry name" value="DNA/RNA polymerases"/>
    <property type="match status" value="1"/>
</dbReference>
<dbReference type="PANTHER" id="PTHR37984">
    <property type="entry name" value="PROTEIN CBG26694"/>
    <property type="match status" value="1"/>
</dbReference>
<organism evidence="12 13">
    <name type="scientific">Tanacetum coccineum</name>
    <dbReference type="NCBI Taxonomy" id="301880"/>
    <lineage>
        <taxon>Eukaryota</taxon>
        <taxon>Viridiplantae</taxon>
        <taxon>Streptophyta</taxon>
        <taxon>Embryophyta</taxon>
        <taxon>Tracheophyta</taxon>
        <taxon>Spermatophyta</taxon>
        <taxon>Magnoliopsida</taxon>
        <taxon>eudicotyledons</taxon>
        <taxon>Gunneridae</taxon>
        <taxon>Pentapetalae</taxon>
        <taxon>asterids</taxon>
        <taxon>campanulids</taxon>
        <taxon>Asterales</taxon>
        <taxon>Asteraceae</taxon>
        <taxon>Asteroideae</taxon>
        <taxon>Anthemideae</taxon>
        <taxon>Anthemidinae</taxon>
        <taxon>Tanacetum</taxon>
    </lineage>
</organism>
<name>A0ABQ5HLG1_9ASTR</name>
<evidence type="ECO:0000313" key="13">
    <source>
        <dbReference type="Proteomes" id="UP001151760"/>
    </source>
</evidence>
<dbReference type="PANTHER" id="PTHR37984:SF5">
    <property type="entry name" value="PROTEIN NYNRIN-LIKE"/>
    <property type="match status" value="1"/>
</dbReference>
<dbReference type="Gene3D" id="4.10.60.10">
    <property type="entry name" value="Zinc finger, CCHC-type"/>
    <property type="match status" value="1"/>
</dbReference>
<keyword evidence="7" id="KW-0238">DNA-binding</keyword>
<evidence type="ECO:0000313" key="12">
    <source>
        <dbReference type="EMBL" id="GJT88693.1"/>
    </source>
</evidence>
<dbReference type="SUPFAM" id="SSF53098">
    <property type="entry name" value="Ribonuclease H-like"/>
    <property type="match status" value="1"/>
</dbReference>
<dbReference type="SUPFAM" id="SSF57756">
    <property type="entry name" value="Retrovirus zinc finger-like domains"/>
    <property type="match status" value="1"/>
</dbReference>
<feature type="region of interest" description="Disordered" evidence="10">
    <location>
        <begin position="608"/>
        <end position="635"/>
    </location>
</feature>
<keyword evidence="13" id="KW-1185">Reference proteome</keyword>
<dbReference type="InterPro" id="IPR043502">
    <property type="entry name" value="DNA/RNA_pol_sf"/>
</dbReference>
<sequence length="1633" mass="184986">MNCQLLDLILSSTTSVVTYTSVYINSEPGRAFWGADDEEISEGGIPRVIVLGYDGLRMQPVAPPSPDYILGPEDPQTPPISQDEDEREPIFVQAHDPDYMPEPIYPKYIPLEDEHEFLAEEQPLPPVDSPTAESPRYVIESDPEEDLEENEDDETEDGPVDYPMDGEDDGDDDDGDSSGDDADGEITVRPQASISLPPEVEVERLLAMTTSSPPPAHPSPLLPSSGCPTQIQTLRIASTQALIDAVTAALPSPPLLPLPPSLYIPPPVDRRDDIPESEQPPHKRLYLSTLGSRYEVRESSTARPTRGRGIDYGFVNTVDAEERRQGIRDVGYGIRDTWVDPTEAIPEIAPMIVGEDSRSRISQRVDMDLQQVDLLMGDRMTLQETVWMVEEEAELLALREQQRRARQPGPEARIPDHQDTSGDADSYIQQIMAPTTRRGPNTPVNNTNPNNMTPKSIQAMIDQALLRNSTNGDGSHSLHEDNRRNVKTARPCFYADFMKCQPLNFKGTKGVVGAALTWWNGQIRTLGPEAYAMSWEVLKKKMTDNEHFQELALICTKFVANEIEKVDKYISGIPDNIYGNVKSARPKTLDETIELANDLMDQKLRTYTERQSDNKRKADDLSRNNHGHQQQPFKRQNVAKVYNMGTGERKPYGGSLPKCTKCHLHHNGPCTQKCHKCNKVGHFARDCRGTGNTNVANTQKGNGAAPKGNGCFECGAPGHFKRDCPKLKNKDGGNGNAQGWVYAVGNAEKRGNASGNPEPISLINIAPTPLENCYDVELADGKLVGIDTIIRGCTLNFLDHPFNIDLMPVELGSFDVIIGMDWLRRCHAVIVCDEKLVQVPYGNETLTFCGNESSNGRESRLTVISCSKAQEYMAKGCQVFLAQISAKKEEDKSEGKQIKDVPIVRDFPEVFPEDLPGLPPARPVEFQIDLIPGAAPVARAPYRLALSEMKELSEQLQELSDKGFIRPSFLPWGAPVLFVKKKDGSFRMCIDYRELNKLTVKNRYPLPRIDDLFDQLQGSSIYSKIDLRSGYHQLRVREHDILKTGFRTRYGHYEFQFVIVFIDDILIYSKDEKEHEEHLKAILELLKKEKLYAKFSKCKFWISKVQFLRHVIDSRGIHVDPAKGEKEENDFQLIKQKLCSAPILTLPEESEDFVVYYDASHKGLGAVLMQREKVIVYASRQLKVHEKNYTTHDLELGSIVFALKIWRHYLYGTRCTVFTDHKMADALIRKERIEPLRVRALVMTIVLDLPKRILEAQIEAQKPENLVNEDVGGTIRRDIPKERLELRANGTQCLHGRSWLPCYRDVRSVIMHESHKSKYSIHPGSEKMYQDVKKLYWWSNMKANIATYVSKCLTCARVKAEHQRPSGLIVQPAIPEWKWDNITMDFITKLPRSSQGFDTISVIVDRLTKSAHFLPIRENDPLDKLASFGYRYKYEHCISSRIDSQSERTIQTLEDMLRACVIDFGKGWVKHLPLAEFSYNNSYHASIKAAPYEALNNEKDHPDQAEDASCSGSTKELRQSETQADRVRGWGQSYAQGLALEMGRTVRLELPQELSRVHHTFHVSNLKKCYADEPLVMPLEGIHVDDKLYIVEEPVEIMEREIKQLKRSWIPLVKVCWNSRRGPEFTWEREDSF</sequence>
<dbReference type="Gene3D" id="3.30.420.10">
    <property type="entry name" value="Ribonuclease H-like superfamily/Ribonuclease H"/>
    <property type="match status" value="1"/>
</dbReference>
<evidence type="ECO:0000256" key="10">
    <source>
        <dbReference type="SAM" id="MobiDB-lite"/>
    </source>
</evidence>
<dbReference type="Gene3D" id="3.10.10.10">
    <property type="entry name" value="HIV Type 1 Reverse Transcriptase, subunit A, domain 1"/>
    <property type="match status" value="1"/>
</dbReference>
<feature type="domain" description="CCHC-type" evidence="11">
    <location>
        <begin position="711"/>
        <end position="726"/>
    </location>
</feature>
<feature type="domain" description="CCHC-type" evidence="11">
    <location>
        <begin position="673"/>
        <end position="688"/>
    </location>
</feature>
<proteinExistence type="predicted"/>
<feature type="region of interest" description="Disordered" evidence="10">
    <location>
        <begin position="402"/>
        <end position="454"/>
    </location>
</feature>
<dbReference type="InterPro" id="IPR001878">
    <property type="entry name" value="Znf_CCHC"/>
</dbReference>
<dbReference type="PROSITE" id="PS50158">
    <property type="entry name" value="ZF_CCHC"/>
    <property type="match status" value="2"/>
</dbReference>
<keyword evidence="6" id="KW-0255">Endonuclease</keyword>
<evidence type="ECO:0000256" key="8">
    <source>
        <dbReference type="ARBA" id="ARBA00023268"/>
    </source>
</evidence>
<dbReference type="InterPro" id="IPR041577">
    <property type="entry name" value="RT_RNaseH_2"/>
</dbReference>
<protein>
    <submittedName>
        <fullName evidence="12">Reverse transcriptase domain-containing protein</fullName>
    </submittedName>
</protein>
<keyword evidence="8" id="KW-0511">Multifunctional enzyme</keyword>
<dbReference type="Gene3D" id="1.10.340.70">
    <property type="match status" value="1"/>
</dbReference>
<reference evidence="12" key="2">
    <citation type="submission" date="2022-01" db="EMBL/GenBank/DDBJ databases">
        <authorList>
            <person name="Yamashiro T."/>
            <person name="Shiraishi A."/>
            <person name="Satake H."/>
            <person name="Nakayama K."/>
        </authorList>
    </citation>
    <scope>NUCLEOTIDE SEQUENCE</scope>
</reference>
<evidence type="ECO:0000256" key="5">
    <source>
        <dbReference type="ARBA" id="ARBA00022750"/>
    </source>
</evidence>
<dbReference type="InterPro" id="IPR043128">
    <property type="entry name" value="Rev_trsase/Diguanyl_cyclase"/>
</dbReference>
<evidence type="ECO:0000256" key="1">
    <source>
        <dbReference type="ARBA" id="ARBA00022670"/>
    </source>
</evidence>
<evidence type="ECO:0000256" key="2">
    <source>
        <dbReference type="ARBA" id="ARBA00022679"/>
    </source>
</evidence>
<evidence type="ECO:0000256" key="7">
    <source>
        <dbReference type="ARBA" id="ARBA00023125"/>
    </source>
</evidence>
<dbReference type="Pfam" id="PF17921">
    <property type="entry name" value="Integrase_H2C2"/>
    <property type="match status" value="1"/>
</dbReference>
<dbReference type="InterPro" id="IPR036875">
    <property type="entry name" value="Znf_CCHC_sf"/>
</dbReference>
<keyword evidence="3" id="KW-0548">Nucleotidyltransferase</keyword>
<dbReference type="GO" id="GO:0003964">
    <property type="term" value="F:RNA-directed DNA polymerase activity"/>
    <property type="evidence" value="ECO:0007669"/>
    <property type="project" value="UniProtKB-KW"/>
</dbReference>
<dbReference type="Gene3D" id="2.40.70.10">
    <property type="entry name" value="Acid Proteases"/>
    <property type="match status" value="1"/>
</dbReference>
<dbReference type="CDD" id="cd09274">
    <property type="entry name" value="RNase_HI_RT_Ty3"/>
    <property type="match status" value="1"/>
</dbReference>
<feature type="compositionally biased region" description="Acidic residues" evidence="10">
    <location>
        <begin position="141"/>
        <end position="184"/>
    </location>
</feature>
<dbReference type="CDD" id="cd00303">
    <property type="entry name" value="retropepsin_like"/>
    <property type="match status" value="1"/>
</dbReference>
<keyword evidence="9" id="KW-0479">Metal-binding</keyword>
<keyword evidence="9" id="KW-0863">Zinc-finger</keyword>
<evidence type="ECO:0000259" key="11">
    <source>
        <dbReference type="PROSITE" id="PS50158"/>
    </source>
</evidence>
<dbReference type="InterPro" id="IPR012337">
    <property type="entry name" value="RNaseH-like_sf"/>
</dbReference>
<keyword evidence="9" id="KW-0862">Zinc</keyword>
<dbReference type="Pfam" id="PF00098">
    <property type="entry name" value="zf-CCHC"/>
    <property type="match status" value="2"/>
</dbReference>
<dbReference type="InterPro" id="IPR021109">
    <property type="entry name" value="Peptidase_aspartic_dom_sf"/>
</dbReference>
<dbReference type="Pfam" id="PF00078">
    <property type="entry name" value="RVT_1"/>
    <property type="match status" value="2"/>
</dbReference>
<dbReference type="InterPro" id="IPR041588">
    <property type="entry name" value="Integrase_H2C2"/>
</dbReference>
<dbReference type="InterPro" id="IPR000477">
    <property type="entry name" value="RT_dom"/>
</dbReference>
<evidence type="ECO:0000256" key="6">
    <source>
        <dbReference type="ARBA" id="ARBA00022759"/>
    </source>
</evidence>
<dbReference type="Proteomes" id="UP001151760">
    <property type="component" value="Unassembled WGS sequence"/>
</dbReference>
<evidence type="ECO:0000256" key="3">
    <source>
        <dbReference type="ARBA" id="ARBA00022695"/>
    </source>
</evidence>
<feature type="region of interest" description="Disordered" evidence="10">
    <location>
        <begin position="141"/>
        <end position="198"/>
    </location>
</feature>
<gene>
    <name evidence="12" type="ORF">Tco_1070410</name>
</gene>
<feature type="region of interest" description="Disordered" evidence="10">
    <location>
        <begin position="1498"/>
        <end position="1525"/>
    </location>
</feature>
<feature type="compositionally biased region" description="Basic and acidic residues" evidence="10">
    <location>
        <begin position="608"/>
        <end position="623"/>
    </location>
</feature>
<keyword evidence="12" id="KW-0695">RNA-directed DNA polymerase</keyword>
<keyword evidence="2" id="KW-0808">Transferase</keyword>
<dbReference type="SMART" id="SM00343">
    <property type="entry name" value="ZnF_C2HC"/>
    <property type="match status" value="2"/>
</dbReference>
<dbReference type="Gene3D" id="3.30.70.270">
    <property type="match status" value="2"/>
</dbReference>
<reference evidence="12" key="1">
    <citation type="journal article" date="2022" name="Int. J. Mol. Sci.">
        <title>Draft Genome of Tanacetum Coccineum: Genomic Comparison of Closely Related Tanacetum-Family Plants.</title>
        <authorList>
            <person name="Yamashiro T."/>
            <person name="Shiraishi A."/>
            <person name="Nakayama K."/>
            <person name="Satake H."/>
        </authorList>
    </citation>
    <scope>NUCLEOTIDE SEQUENCE</scope>
</reference>
<keyword evidence="5" id="KW-0064">Aspartyl protease</keyword>
<feature type="compositionally biased region" description="Basic and acidic residues" evidence="10">
    <location>
        <begin position="1515"/>
        <end position="1525"/>
    </location>
</feature>
<dbReference type="EMBL" id="BQNB010019753">
    <property type="protein sequence ID" value="GJT88693.1"/>
    <property type="molecule type" value="Genomic_DNA"/>
</dbReference>